<accession>A0A6A3P9D3</accession>
<proteinExistence type="predicted"/>
<reference evidence="1 2" key="1">
    <citation type="submission" date="2018-09" db="EMBL/GenBank/DDBJ databases">
        <title>Genomic investigation of the strawberry pathogen Phytophthora fragariae indicates pathogenicity is determined by transcriptional variation in three key races.</title>
        <authorList>
            <person name="Adams T.M."/>
            <person name="Armitage A.D."/>
            <person name="Sobczyk M.K."/>
            <person name="Bates H.J."/>
            <person name="Dunwell J.M."/>
            <person name="Nellist C.F."/>
            <person name="Harrison R.J."/>
        </authorList>
    </citation>
    <scope>NUCLEOTIDE SEQUENCE [LARGE SCALE GENOMIC DNA]</scope>
    <source>
        <strain evidence="1 2">SCRP249</strain>
    </source>
</reference>
<gene>
    <name evidence="1" type="ORF">PR001_g3397</name>
</gene>
<evidence type="ECO:0000313" key="2">
    <source>
        <dbReference type="Proteomes" id="UP000429607"/>
    </source>
</evidence>
<comment type="caution">
    <text evidence="1">The sequence shown here is derived from an EMBL/GenBank/DDBJ whole genome shotgun (WGS) entry which is preliminary data.</text>
</comment>
<sequence length="150" mass="17298">MSFKDNVGYSRERMFTIAELLPITPDGLSRWINQQAYGDPVPTEDMRPVHRRSSTLEFSTKAISSFMPGVNATWDPVTAHGNHTAQMPSKRLIKKVKKFEVRREGAKNKARRSVEFDEFMNLLQLVRVQWADNDSAYIVRWCTITPMAHL</sequence>
<dbReference type="EMBL" id="QXFV01000127">
    <property type="protein sequence ID" value="KAE9049348.1"/>
    <property type="molecule type" value="Genomic_DNA"/>
</dbReference>
<name>A0A6A3P9D3_9STRA</name>
<dbReference type="AlphaFoldDB" id="A0A6A3P9D3"/>
<dbReference type="Proteomes" id="UP000429607">
    <property type="component" value="Unassembled WGS sequence"/>
</dbReference>
<protein>
    <submittedName>
        <fullName evidence="1">Uncharacterized protein</fullName>
    </submittedName>
</protein>
<organism evidence="1 2">
    <name type="scientific">Phytophthora rubi</name>
    <dbReference type="NCBI Taxonomy" id="129364"/>
    <lineage>
        <taxon>Eukaryota</taxon>
        <taxon>Sar</taxon>
        <taxon>Stramenopiles</taxon>
        <taxon>Oomycota</taxon>
        <taxon>Peronosporomycetes</taxon>
        <taxon>Peronosporales</taxon>
        <taxon>Peronosporaceae</taxon>
        <taxon>Phytophthora</taxon>
    </lineage>
</organism>
<evidence type="ECO:0000313" key="1">
    <source>
        <dbReference type="EMBL" id="KAE9049348.1"/>
    </source>
</evidence>